<dbReference type="RefSeq" id="WP_238976064.1">
    <property type="nucleotide sequence ID" value="NZ_JABFUC010000003.1"/>
</dbReference>
<gene>
    <name evidence="1" type="ORF">HOP52_04460</name>
</gene>
<accession>A0ABS9P5H1</accession>
<evidence type="ECO:0000313" key="2">
    <source>
        <dbReference type="Proteomes" id="UP000814385"/>
    </source>
</evidence>
<organism evidence="1 2">
    <name type="scientific">Billgrantia campisalis</name>
    <dbReference type="NCBI Taxonomy" id="74661"/>
    <lineage>
        <taxon>Bacteria</taxon>
        <taxon>Pseudomonadati</taxon>
        <taxon>Pseudomonadota</taxon>
        <taxon>Gammaproteobacteria</taxon>
        <taxon>Oceanospirillales</taxon>
        <taxon>Halomonadaceae</taxon>
        <taxon>Billgrantia</taxon>
    </lineage>
</organism>
<evidence type="ECO:0008006" key="3">
    <source>
        <dbReference type="Google" id="ProtNLM"/>
    </source>
</evidence>
<name>A0ABS9P5H1_9GAMM</name>
<protein>
    <recommendedName>
        <fullName evidence="3">Phasin domain-containing protein</fullName>
    </recommendedName>
</protein>
<comment type="caution">
    <text evidence="1">The sequence shown here is derived from an EMBL/GenBank/DDBJ whole genome shotgun (WGS) entry which is preliminary data.</text>
</comment>
<reference evidence="1 2" key="1">
    <citation type="submission" date="2020-05" db="EMBL/GenBank/DDBJ databases">
        <title>Comparative genomic analysis of denitrifying bacteria from Halomonas genus.</title>
        <authorList>
            <person name="Wang L."/>
            <person name="Shao Z."/>
        </authorList>
    </citation>
    <scope>NUCLEOTIDE SEQUENCE [LARGE SCALE GENOMIC DNA]</scope>
    <source>
        <strain evidence="1 2">A4</strain>
    </source>
</reference>
<proteinExistence type="predicted"/>
<evidence type="ECO:0000313" key="1">
    <source>
        <dbReference type="EMBL" id="MCG6657028.1"/>
    </source>
</evidence>
<dbReference type="EMBL" id="JABFUC010000003">
    <property type="protein sequence ID" value="MCG6657028.1"/>
    <property type="molecule type" value="Genomic_DNA"/>
</dbReference>
<dbReference type="Proteomes" id="UP000814385">
    <property type="component" value="Unassembled WGS sequence"/>
</dbReference>
<keyword evidence="2" id="KW-1185">Reference proteome</keyword>
<sequence>MSNSKPDSVTTPGLDNGNPMMEWWSQQWMQGINPMTRMQLAWMESVSEVMHQEALFLKAMAEASERLAQCYDTHNGDPSKVSACYQNIAKEMADHQMQRMHHVANLPNDFRQRIWEEI</sequence>